<dbReference type="PANTHER" id="PTHR37306:SF1">
    <property type="entry name" value="COLICIN V PRODUCTION PROTEIN"/>
    <property type="match status" value="1"/>
</dbReference>
<keyword evidence="7" id="KW-1185">Reference proteome</keyword>
<accession>A0A1T5MK45</accession>
<name>A0A1T5MK45_9FIRM</name>
<dbReference type="Proteomes" id="UP000190285">
    <property type="component" value="Unassembled WGS sequence"/>
</dbReference>
<dbReference type="OrthoDB" id="1952171at2"/>
<dbReference type="InterPro" id="IPR003825">
    <property type="entry name" value="Colicin-V_CvpA"/>
</dbReference>
<feature type="transmembrane region" description="Helical" evidence="5">
    <location>
        <begin position="172"/>
        <end position="198"/>
    </location>
</feature>
<gene>
    <name evidence="6" type="ORF">SAMN02194393_04851</name>
</gene>
<evidence type="ECO:0000256" key="4">
    <source>
        <dbReference type="ARBA" id="ARBA00023136"/>
    </source>
</evidence>
<evidence type="ECO:0000313" key="7">
    <source>
        <dbReference type="Proteomes" id="UP000190285"/>
    </source>
</evidence>
<sequence>MNWMDVCVIIIIVITALKGLSIGLVLSFFNIAGYIVAGIIAKIYYPFVSKFIIENTNWFYRVQGFIFKNMKYLAGNDAQAGEGLQKNVFQMMNLPKTLENLFMKSDAFTQYNEDAMYNINTYISELVAKLILDLFSIIIIFIIAKIVLNILAGVLNGLASLPIINQFNSLGGLVFGALKGVIIVFIFAAVMIPIVSIFPNSSLVNSLQASSIAKSFYDYNILLYMLKNIVGYSDYLSKLGFLI</sequence>
<dbReference type="EMBL" id="FUZT01000017">
    <property type="protein sequence ID" value="SKC88288.1"/>
    <property type="molecule type" value="Genomic_DNA"/>
</dbReference>
<feature type="transmembrane region" description="Helical" evidence="5">
    <location>
        <begin position="130"/>
        <end position="152"/>
    </location>
</feature>
<dbReference type="STRING" id="36842.SAMN02194393_04851"/>
<keyword evidence="3 5" id="KW-1133">Transmembrane helix</keyword>
<dbReference type="Pfam" id="PF02674">
    <property type="entry name" value="Colicin_V"/>
    <property type="match status" value="2"/>
</dbReference>
<evidence type="ECO:0000256" key="5">
    <source>
        <dbReference type="SAM" id="Phobius"/>
    </source>
</evidence>
<dbReference type="GO" id="GO:0016020">
    <property type="term" value="C:membrane"/>
    <property type="evidence" value="ECO:0007669"/>
    <property type="project" value="UniProtKB-SubCell"/>
</dbReference>
<evidence type="ECO:0000313" key="6">
    <source>
        <dbReference type="EMBL" id="SKC88288.1"/>
    </source>
</evidence>
<keyword evidence="2 5" id="KW-0812">Transmembrane</keyword>
<protein>
    <submittedName>
        <fullName evidence="6">Colicin V production protein</fullName>
    </submittedName>
</protein>
<dbReference type="AlphaFoldDB" id="A0A1T5MK45"/>
<organism evidence="6 7">
    <name type="scientific">Maledivibacter halophilus</name>
    <dbReference type="NCBI Taxonomy" id="36842"/>
    <lineage>
        <taxon>Bacteria</taxon>
        <taxon>Bacillati</taxon>
        <taxon>Bacillota</taxon>
        <taxon>Clostridia</taxon>
        <taxon>Peptostreptococcales</taxon>
        <taxon>Caminicellaceae</taxon>
        <taxon>Maledivibacter</taxon>
    </lineage>
</organism>
<reference evidence="6 7" key="1">
    <citation type="submission" date="2017-02" db="EMBL/GenBank/DDBJ databases">
        <authorList>
            <person name="Peterson S.W."/>
        </authorList>
    </citation>
    <scope>NUCLEOTIDE SEQUENCE [LARGE SCALE GENOMIC DNA]</scope>
    <source>
        <strain evidence="6 7">M1</strain>
    </source>
</reference>
<dbReference type="GO" id="GO:0009403">
    <property type="term" value="P:toxin biosynthetic process"/>
    <property type="evidence" value="ECO:0007669"/>
    <property type="project" value="InterPro"/>
</dbReference>
<comment type="subcellular location">
    <subcellularLocation>
        <location evidence="1">Membrane</location>
        <topology evidence="1">Multi-pass membrane protein</topology>
    </subcellularLocation>
</comment>
<evidence type="ECO:0000256" key="3">
    <source>
        <dbReference type="ARBA" id="ARBA00022989"/>
    </source>
</evidence>
<proteinExistence type="predicted"/>
<feature type="transmembrane region" description="Helical" evidence="5">
    <location>
        <begin position="31"/>
        <end position="53"/>
    </location>
</feature>
<evidence type="ECO:0000256" key="2">
    <source>
        <dbReference type="ARBA" id="ARBA00022692"/>
    </source>
</evidence>
<dbReference type="PANTHER" id="PTHR37306">
    <property type="entry name" value="COLICIN V PRODUCTION PROTEIN"/>
    <property type="match status" value="1"/>
</dbReference>
<evidence type="ECO:0000256" key="1">
    <source>
        <dbReference type="ARBA" id="ARBA00004141"/>
    </source>
</evidence>
<keyword evidence="4 5" id="KW-0472">Membrane</keyword>